<name>A0A9J9HGZ3_RHIWR</name>
<keyword evidence="2" id="KW-0815">Transposition</keyword>
<gene>
    <name evidence="7" type="ordered locus">Swit_5398</name>
</gene>
<evidence type="ECO:0000256" key="4">
    <source>
        <dbReference type="ARBA" id="ARBA00023172"/>
    </source>
</evidence>
<proteinExistence type="inferred from homology"/>
<keyword evidence="3" id="KW-0238">DNA-binding</keyword>
<dbReference type="Pfam" id="PF13700">
    <property type="entry name" value="DUF4158"/>
    <property type="match status" value="1"/>
</dbReference>
<geneLocation type="plasmid" evidence="7 8">
    <name>pSWIT01</name>
</geneLocation>
<dbReference type="NCBIfam" id="NF033527">
    <property type="entry name" value="transpos_Tn3"/>
    <property type="match status" value="1"/>
</dbReference>
<dbReference type="KEGG" id="swi:Swit_5398"/>
<evidence type="ECO:0000256" key="1">
    <source>
        <dbReference type="ARBA" id="ARBA00009402"/>
    </source>
</evidence>
<organism evidence="7 8">
    <name type="scientific">Rhizorhabdus wittichii (strain DSM 6014 / CCUG 31198 / JCM 15750 / NBRC 105917 / EY 4224 / RW1)</name>
    <name type="common">Sphingomonas wittichii</name>
    <dbReference type="NCBI Taxonomy" id="392499"/>
    <lineage>
        <taxon>Bacteria</taxon>
        <taxon>Pseudomonadati</taxon>
        <taxon>Pseudomonadota</taxon>
        <taxon>Alphaproteobacteria</taxon>
        <taxon>Sphingomonadales</taxon>
        <taxon>Sphingomonadaceae</taxon>
        <taxon>Rhizorhabdus</taxon>
    </lineage>
</organism>
<dbReference type="GO" id="GO:0003677">
    <property type="term" value="F:DNA binding"/>
    <property type="evidence" value="ECO:0007669"/>
    <property type="project" value="UniProtKB-KW"/>
</dbReference>
<keyword evidence="7" id="KW-0614">Plasmid</keyword>
<feature type="domain" description="DUF4158" evidence="6">
    <location>
        <begin position="31"/>
        <end position="197"/>
    </location>
</feature>
<keyword evidence="4" id="KW-0233">DNA recombination</keyword>
<evidence type="ECO:0000313" key="8">
    <source>
        <dbReference type="Proteomes" id="UP000001989"/>
    </source>
</evidence>
<comment type="similarity">
    <text evidence="1">Belongs to the transposase 7 family.</text>
</comment>
<dbReference type="GO" id="GO:0006313">
    <property type="term" value="P:DNA transposition"/>
    <property type="evidence" value="ECO:0007669"/>
    <property type="project" value="InterPro"/>
</dbReference>
<sequence length="1029" mass="114871">MFCEEIRLVYRHGPSPSQKLKVSHGMPTRHLTDAQRQGFARFDGEPSADQLARYFHLDQTDRDLIGTLRGDHNRLGFAVMLTSARFLGAFPVSPAEIPASVLAAVIEQLALEPGTDVDAYFAGSRRIRHLALIRTHCGFTDFGDNAVARFRLTRWLYALCWSGDDRPGPLIDRAAAWLIANKVLLPGVTVVERLVGRIRDRARTRLWRHLVASLSDDQRVRIAALFDDGDTSTFAALDALRTVPSKRMPTELFRHLDRLDAVRAFNLRPAPPRGVPATTLERLARVARVGKPSAIAALQEPRRTATVAALFHTLEAAAQDDAAELAEALLADLVKGAEAADKQARLRSLRDLDGAAMLLHAMGLLVLTDDALPLNEWRDVLFERLPRPDIEAAMSKVEAIAKPAETKPYDQLRTKWRSARRLFFEIATRIETDAAPGGKNVKAAISYLKGVDDWSSLVKMRGAPIAAVSKAWRQHVLDDDGRMRDPKAYVFAIIDAWRLAIKRRDVFAKPGIRYGDPRRGMLEGESWHNSRLMVARALGRSLEADIEIDGLSRLLDEAYRHVVARAGDNPDLRFETVADKMGIVVTPLDKLDEPESLRALRAAVQTRMPKAGMPDIFLEVMARTGFAKSFTHLSERQATVEHFEISLCATLVGGACNIGLEPIVRPEFAALRRDRLSWVGQNFIRPETIAAANAAIVSAHSRLDIVQHWGAGEVASADGMRFVAPSSAIHAGPNPKYYGQERGVTWYNMISNQFSGLTGAVIPGTLRDSLVVLALLLEQETELDPLEIMTDTAAYSDAIFGLFWLLGYRFSPRLADIGDAKLWRIDRQASYGPFDQTAWGRVKINLIRENWSDLIRLAGSLKLGHLKAAGVMRMLQVKDRPTTLAKALSELGRIIKTLHILRYIDDRPFRRRILFQLNRQELRHKLGRRVHHGDRGEIRSPLRQGQEEQLGVLGLALNSIVHWNAVYMQETVRQLSEAGTPPLPADIARLSPISWRHINFLGRYDFSVPDAVANGGLRPLRQPNSEWDF</sequence>
<dbReference type="AlphaFoldDB" id="A0A9J9HGZ3"/>
<evidence type="ECO:0000259" key="5">
    <source>
        <dbReference type="Pfam" id="PF01526"/>
    </source>
</evidence>
<dbReference type="Pfam" id="PF01526">
    <property type="entry name" value="DDE_Tnp_Tn3"/>
    <property type="match status" value="1"/>
</dbReference>
<dbReference type="GO" id="GO:0004803">
    <property type="term" value="F:transposase activity"/>
    <property type="evidence" value="ECO:0007669"/>
    <property type="project" value="InterPro"/>
</dbReference>
<accession>A0A9J9HGZ3</accession>
<evidence type="ECO:0000259" key="6">
    <source>
        <dbReference type="Pfam" id="PF13700"/>
    </source>
</evidence>
<reference evidence="7 8" key="1">
    <citation type="journal article" date="2010" name="J. Bacteriol.">
        <title>Genome sequence of the dioxin-mineralizing bacterium Sphingomonas wittichii RW1.</title>
        <authorList>
            <person name="Miller T.R."/>
            <person name="Delcher A.L."/>
            <person name="Salzberg S.L."/>
            <person name="Saunders E."/>
            <person name="Detter J.C."/>
            <person name="Halden R.U."/>
        </authorList>
    </citation>
    <scope>NUCLEOTIDE SEQUENCE [LARGE SCALE GENOMIC DNA]</scope>
    <source>
        <strain evidence="8">DSM 6014 / CCUG 31198 / JCM 15750 / NBRC 105917 / EY 4224 / RW1</strain>
    </source>
</reference>
<evidence type="ECO:0000256" key="2">
    <source>
        <dbReference type="ARBA" id="ARBA00022578"/>
    </source>
</evidence>
<dbReference type="Proteomes" id="UP000001989">
    <property type="component" value="Plasmid pSWIT01"/>
</dbReference>
<dbReference type="EMBL" id="CP000700">
    <property type="protein sequence ID" value="ABQ71506.1"/>
    <property type="molecule type" value="Genomic_DNA"/>
</dbReference>
<dbReference type="InterPro" id="IPR002513">
    <property type="entry name" value="Tn3_Tnp_DDE_dom"/>
</dbReference>
<dbReference type="InterPro" id="IPR047653">
    <property type="entry name" value="Tn3-like_transpos"/>
</dbReference>
<keyword evidence="8" id="KW-1185">Reference proteome</keyword>
<feature type="domain" description="Tn3 transposase DDE" evidence="5">
    <location>
        <begin position="615"/>
        <end position="1004"/>
    </location>
</feature>
<evidence type="ECO:0000313" key="7">
    <source>
        <dbReference type="EMBL" id="ABQ71506.1"/>
    </source>
</evidence>
<evidence type="ECO:0000256" key="3">
    <source>
        <dbReference type="ARBA" id="ARBA00023125"/>
    </source>
</evidence>
<dbReference type="InterPro" id="IPR025296">
    <property type="entry name" value="DUF4158"/>
</dbReference>
<protein>
    <submittedName>
        <fullName evidence="7">Transposase Tn3 family protein</fullName>
    </submittedName>
</protein>